<feature type="non-terminal residue" evidence="2">
    <location>
        <position position="1"/>
    </location>
</feature>
<dbReference type="AlphaFoldDB" id="A0ABD0KGP0"/>
<keyword evidence="3" id="KW-1185">Reference proteome</keyword>
<feature type="transmembrane region" description="Helical" evidence="1">
    <location>
        <begin position="33"/>
        <end position="53"/>
    </location>
</feature>
<evidence type="ECO:0000313" key="3">
    <source>
        <dbReference type="Proteomes" id="UP001519460"/>
    </source>
</evidence>
<name>A0ABD0KGP0_9CAEN</name>
<dbReference type="InterPro" id="IPR029675">
    <property type="entry name" value="PGAP4"/>
</dbReference>
<feature type="transmembrane region" description="Helical" evidence="1">
    <location>
        <begin position="364"/>
        <end position="387"/>
    </location>
</feature>
<comment type="caution">
    <text evidence="2">The sequence shown here is derived from an EMBL/GenBank/DDBJ whole genome shotgun (WGS) entry which is preliminary data.</text>
</comment>
<dbReference type="PANTHER" id="PTHR31410">
    <property type="entry name" value="TRANSMEMBRANE PROTEIN 246"/>
    <property type="match status" value="1"/>
</dbReference>
<keyword evidence="1" id="KW-1133">Transmembrane helix</keyword>
<protein>
    <submittedName>
        <fullName evidence="2">Uncharacterized protein</fullName>
    </submittedName>
</protein>
<evidence type="ECO:0000256" key="1">
    <source>
        <dbReference type="SAM" id="Phobius"/>
    </source>
</evidence>
<dbReference type="EMBL" id="JACVVK020000183">
    <property type="protein sequence ID" value="KAK7486155.1"/>
    <property type="molecule type" value="Genomic_DNA"/>
</dbReference>
<organism evidence="2 3">
    <name type="scientific">Batillaria attramentaria</name>
    <dbReference type="NCBI Taxonomy" id="370345"/>
    <lineage>
        <taxon>Eukaryota</taxon>
        <taxon>Metazoa</taxon>
        <taxon>Spiralia</taxon>
        <taxon>Lophotrochozoa</taxon>
        <taxon>Mollusca</taxon>
        <taxon>Gastropoda</taxon>
        <taxon>Caenogastropoda</taxon>
        <taxon>Sorbeoconcha</taxon>
        <taxon>Cerithioidea</taxon>
        <taxon>Batillariidae</taxon>
        <taxon>Batillaria</taxon>
    </lineage>
</organism>
<feature type="transmembrane region" description="Helical" evidence="1">
    <location>
        <begin position="393"/>
        <end position="412"/>
    </location>
</feature>
<accession>A0ABD0KGP0</accession>
<evidence type="ECO:0000313" key="2">
    <source>
        <dbReference type="EMBL" id="KAK7486155.1"/>
    </source>
</evidence>
<sequence>APWSRNCLSREAVHVIGQSRMTPPKAGQRQNTARVTVLMTGMAVCLLLIFYTANRPFSALQPLLHSTETLFQQAVDLNHQRTEDARRYFQSLPRQSSPSGSLEAPATSTNATKFAIAIVTVSRKGSSQSEALKDVSYVLQSTAALDKLTRDNEMFHGSVLFVCNVDYDPRSHEDADFLKGYVPYVERYGMSSFSLPALRIPVVGHLYNETRHADVIDKERADYMFCVQAAASLNPQYVIVVEDDALPTDNFAPVLEHNLRKLDRKKKCTPRGYSISSCSDHSEPVAWSSSNLVSFFESSSSSEQSETINAPGNKGRDVLQLLDTFSASRNGSHDENNPSFAYLKLSWPSTWQGFTYGFERQVDLFCLSAFGGSMGVLMHVLVTLRIYTSSKALWGRFIVGSFLVFLLCVLIGRQNINQLRTFSKHLYRLQASPDCCTQAMVFPSHVVPSLVTWLAHTPPGSPVDLAMPGFARYYDLATYYIEPNIFRHIGIVSSLSGHSRPPEEYVFS</sequence>
<keyword evidence="1" id="KW-0812">Transmembrane</keyword>
<dbReference type="Proteomes" id="UP001519460">
    <property type="component" value="Unassembled WGS sequence"/>
</dbReference>
<proteinExistence type="predicted"/>
<keyword evidence="1" id="KW-0472">Membrane</keyword>
<reference evidence="2 3" key="1">
    <citation type="journal article" date="2023" name="Sci. Data">
        <title>Genome assembly of the Korean intertidal mud-creeper Batillaria attramentaria.</title>
        <authorList>
            <person name="Patra A.K."/>
            <person name="Ho P.T."/>
            <person name="Jun S."/>
            <person name="Lee S.J."/>
            <person name="Kim Y."/>
            <person name="Won Y.J."/>
        </authorList>
    </citation>
    <scope>NUCLEOTIDE SEQUENCE [LARGE SCALE GENOMIC DNA]</scope>
    <source>
        <strain evidence="2">Wonlab-2016</strain>
    </source>
</reference>
<gene>
    <name evidence="2" type="ORF">BaRGS_00022621</name>
</gene>
<dbReference type="PANTHER" id="PTHR31410:SF1">
    <property type="entry name" value="POST-GPI ATTACHMENT TO PROTEINS FACTOR 4"/>
    <property type="match status" value="1"/>
</dbReference>